<reference evidence="1 2" key="1">
    <citation type="journal article" date="2019" name="Genome Biol. Evol.">
        <title>Whole-Genome Sequencing of the Giant Devil Catfish, Bagarius yarrelli.</title>
        <authorList>
            <person name="Jiang W."/>
            <person name="Lv Y."/>
            <person name="Cheng L."/>
            <person name="Yang K."/>
            <person name="Chao B."/>
            <person name="Wang X."/>
            <person name="Li Y."/>
            <person name="Pan X."/>
            <person name="You X."/>
            <person name="Zhang Y."/>
            <person name="Yang J."/>
            <person name="Li J."/>
            <person name="Zhang X."/>
            <person name="Liu S."/>
            <person name="Sun C."/>
            <person name="Yang J."/>
            <person name="Shi Q."/>
        </authorList>
    </citation>
    <scope>NUCLEOTIDE SEQUENCE [LARGE SCALE GENOMIC DNA]</scope>
    <source>
        <strain evidence="1">JWS20170419001</strain>
        <tissue evidence="1">Muscle</tissue>
    </source>
</reference>
<keyword evidence="2" id="KW-1185">Reference proteome</keyword>
<sequence length="145" mass="15788">MDRIAMSLGGDSDGSLVRLIKPLVFHVQSGSITRVIDSNTGVSLMSEALARPYISARSAHGGVGEASPLIRCNLLVEIQRVGLDSEPLQMEAPLLISSIYSITLLNMRLVKESSAEKGKGNRFWLLIGYEVEYFLPVTHDFGSLP</sequence>
<dbReference type="AlphaFoldDB" id="A0A556U9D1"/>
<proteinExistence type="predicted"/>
<evidence type="ECO:0000313" key="2">
    <source>
        <dbReference type="Proteomes" id="UP000319801"/>
    </source>
</evidence>
<dbReference type="Proteomes" id="UP000319801">
    <property type="component" value="Unassembled WGS sequence"/>
</dbReference>
<accession>A0A556U9D1</accession>
<protein>
    <submittedName>
        <fullName evidence="1">Uncharacterized protein</fullName>
    </submittedName>
</protein>
<evidence type="ECO:0000313" key="1">
    <source>
        <dbReference type="EMBL" id="TSO25243.1"/>
    </source>
</evidence>
<gene>
    <name evidence="1" type="ORF">Baya_8866</name>
</gene>
<name>A0A556U9D1_BAGYA</name>
<comment type="caution">
    <text evidence="1">The sequence shown here is derived from an EMBL/GenBank/DDBJ whole genome shotgun (WGS) entry which is preliminary data.</text>
</comment>
<organism evidence="1 2">
    <name type="scientific">Bagarius yarrelli</name>
    <name type="common">Goonch</name>
    <name type="synonym">Bagrus yarrelli</name>
    <dbReference type="NCBI Taxonomy" id="175774"/>
    <lineage>
        <taxon>Eukaryota</taxon>
        <taxon>Metazoa</taxon>
        <taxon>Chordata</taxon>
        <taxon>Craniata</taxon>
        <taxon>Vertebrata</taxon>
        <taxon>Euteleostomi</taxon>
        <taxon>Actinopterygii</taxon>
        <taxon>Neopterygii</taxon>
        <taxon>Teleostei</taxon>
        <taxon>Ostariophysi</taxon>
        <taxon>Siluriformes</taxon>
        <taxon>Sisoridae</taxon>
        <taxon>Sisorinae</taxon>
        <taxon>Bagarius</taxon>
    </lineage>
</organism>
<dbReference type="EMBL" id="VCAZ01000065">
    <property type="protein sequence ID" value="TSO25243.1"/>
    <property type="molecule type" value="Genomic_DNA"/>
</dbReference>